<keyword evidence="6" id="KW-0119">Carbohydrate metabolism</keyword>
<dbReference type="Proteomes" id="UP000289166">
    <property type="component" value="Unassembled WGS sequence"/>
</dbReference>
<feature type="domain" description="Glucose-1-phosphate adenylyltransferase/Bifunctional protein GlmU-like C-terminal hexapeptide" evidence="8">
    <location>
        <begin position="284"/>
        <end position="356"/>
    </location>
</feature>
<dbReference type="EMBL" id="RLII01000019">
    <property type="protein sequence ID" value="RXE58400.1"/>
    <property type="molecule type" value="Genomic_DNA"/>
</dbReference>
<evidence type="ECO:0000313" key="9">
    <source>
        <dbReference type="EMBL" id="RXE58400.1"/>
    </source>
</evidence>
<feature type="domain" description="Nucleotidyl transferase" evidence="7">
    <location>
        <begin position="6"/>
        <end position="258"/>
    </location>
</feature>
<keyword evidence="10" id="KW-1185">Reference proteome</keyword>
<organism evidence="9 10">
    <name type="scientific">Acetivibrio mesophilus</name>
    <dbReference type="NCBI Taxonomy" id="2487273"/>
    <lineage>
        <taxon>Bacteria</taxon>
        <taxon>Bacillati</taxon>
        <taxon>Bacillota</taxon>
        <taxon>Clostridia</taxon>
        <taxon>Eubacteriales</taxon>
        <taxon>Oscillospiraceae</taxon>
        <taxon>Acetivibrio</taxon>
    </lineage>
</organism>
<dbReference type="GO" id="GO:0005978">
    <property type="term" value="P:glycogen biosynthetic process"/>
    <property type="evidence" value="ECO:0007669"/>
    <property type="project" value="UniProtKB-KW"/>
</dbReference>
<evidence type="ECO:0000256" key="4">
    <source>
        <dbReference type="ARBA" id="ARBA00022840"/>
    </source>
</evidence>
<dbReference type="InterPro" id="IPR005836">
    <property type="entry name" value="ADP_Glu_pyroP_CS"/>
</dbReference>
<dbReference type="Gene3D" id="2.160.10.10">
    <property type="entry name" value="Hexapeptide repeat proteins"/>
    <property type="match status" value="1"/>
</dbReference>
<keyword evidence="5" id="KW-0320">Glycogen biosynthesis</keyword>
<dbReference type="GO" id="GO:0005524">
    <property type="term" value="F:ATP binding"/>
    <property type="evidence" value="ECO:0007669"/>
    <property type="project" value="UniProtKB-KW"/>
</dbReference>
<dbReference type="SUPFAM" id="SSF53448">
    <property type="entry name" value="Nucleotide-diphospho-sugar transferases"/>
    <property type="match status" value="1"/>
</dbReference>
<dbReference type="Gene3D" id="3.90.550.10">
    <property type="entry name" value="Spore Coat Polysaccharide Biosynthesis Protein SpsA, Chain A"/>
    <property type="match status" value="1"/>
</dbReference>
<dbReference type="InterPro" id="IPR011831">
    <property type="entry name" value="ADP-Glc_PPase"/>
</dbReference>
<dbReference type="InterPro" id="IPR005835">
    <property type="entry name" value="NTP_transferase_dom"/>
</dbReference>
<keyword evidence="3" id="KW-0547">Nucleotide-binding</keyword>
<dbReference type="InterPro" id="IPR029044">
    <property type="entry name" value="Nucleotide-diphossugar_trans"/>
</dbReference>
<evidence type="ECO:0000256" key="2">
    <source>
        <dbReference type="ARBA" id="ARBA00022600"/>
    </source>
</evidence>
<dbReference type="CDD" id="cd04651">
    <property type="entry name" value="LbH_G1P_AT_C"/>
    <property type="match status" value="1"/>
</dbReference>
<protein>
    <submittedName>
        <fullName evidence="9">Glucose-1-phosphate adenylyltransferase subunit GlgD</fullName>
        <ecNumber evidence="9">2.7.7.27</ecNumber>
    </submittedName>
</protein>
<dbReference type="Pfam" id="PF24894">
    <property type="entry name" value="Hexapep_GlmU"/>
    <property type="match status" value="1"/>
</dbReference>
<dbReference type="EC" id="2.7.7.27" evidence="9"/>
<keyword evidence="9" id="KW-0548">Nucleotidyltransferase</keyword>
<gene>
    <name evidence="9" type="primary">glgD</name>
    <name evidence="9" type="ORF">EFD62_12690</name>
</gene>
<keyword evidence="4" id="KW-0067">ATP-binding</keyword>
<dbReference type="SUPFAM" id="SSF51161">
    <property type="entry name" value="Trimeric LpxA-like enzymes"/>
    <property type="match status" value="1"/>
</dbReference>
<evidence type="ECO:0000256" key="6">
    <source>
        <dbReference type="ARBA" id="ARBA00023277"/>
    </source>
</evidence>
<evidence type="ECO:0000259" key="8">
    <source>
        <dbReference type="Pfam" id="PF24894"/>
    </source>
</evidence>
<dbReference type="Pfam" id="PF00483">
    <property type="entry name" value="NTP_transferase"/>
    <property type="match status" value="1"/>
</dbReference>
<keyword evidence="2" id="KW-0321">Glycogen metabolism</keyword>
<dbReference type="GO" id="GO:0008878">
    <property type="term" value="F:glucose-1-phosphate adenylyltransferase activity"/>
    <property type="evidence" value="ECO:0007669"/>
    <property type="project" value="UniProtKB-EC"/>
</dbReference>
<dbReference type="PANTHER" id="PTHR43523">
    <property type="entry name" value="GLUCOSE-1-PHOSPHATE ADENYLYLTRANSFERASE-RELATED"/>
    <property type="match status" value="1"/>
</dbReference>
<evidence type="ECO:0000256" key="5">
    <source>
        <dbReference type="ARBA" id="ARBA00023056"/>
    </source>
</evidence>
<dbReference type="RefSeq" id="WP_069196181.1">
    <property type="nucleotide sequence ID" value="NZ_RLII01000019.1"/>
</dbReference>
<comment type="similarity">
    <text evidence="1">Belongs to the bacterial/plant glucose-1-phosphate adenylyltransferase family.</text>
</comment>
<dbReference type="InterPro" id="IPR056818">
    <property type="entry name" value="GlmU/GlgC-like_hexapep"/>
</dbReference>
<sequence>MKSTMGIILTGGKNDRLRELSEMRSTTAVPIGGKYRVIDFVLSNMVNSGITNIGVLTQYSFRSLMDHLGSGKEWDLDRRNEGLFVFPPYLAGEHSGWYQGSADAMYHNITFLKRSYEEYVVVAQGNCVYKMLFDEMLDYHISNNADITIAYRDMRDFPEEEISYMGIMKMDDSGRVVDFKEKHKNPQSTICSMGIYILKRELLIALLEECISHGKYDFVKDVIINKLNSLNIYGYRFDGYWRNLNTINAYYRINMEMLNPEIRHQLFEEHGKVYTKVKDEPPAKYNEEAEVKNSIIADGCIIEGTVINSVLFRGVTIKRNVVVKDCIIMQDSIIEEGVDIESLIIDKNVYLSRGIKLKGMANFPITIGKNAVI</sequence>
<name>A0A4Q0I2D9_9FIRM</name>
<keyword evidence="9" id="KW-0808">Transferase</keyword>
<dbReference type="CDD" id="cd02508">
    <property type="entry name" value="ADP_Glucose_PP"/>
    <property type="match status" value="1"/>
</dbReference>
<comment type="caution">
    <text evidence="9">The sequence shown here is derived from an EMBL/GenBank/DDBJ whole genome shotgun (WGS) entry which is preliminary data.</text>
</comment>
<dbReference type="PANTHER" id="PTHR43523:SF6">
    <property type="entry name" value="GLYCOGEN BIOSYNTHESIS PROTEIN GLGD"/>
    <property type="match status" value="1"/>
</dbReference>
<accession>A0A4Q0I2D9</accession>
<dbReference type="InterPro" id="IPR011832">
    <property type="entry name" value="GlgDAde_trans"/>
</dbReference>
<evidence type="ECO:0000256" key="1">
    <source>
        <dbReference type="ARBA" id="ARBA00010443"/>
    </source>
</evidence>
<dbReference type="OrthoDB" id="9801810at2"/>
<dbReference type="NCBIfam" id="TIGR02092">
    <property type="entry name" value="glgD"/>
    <property type="match status" value="1"/>
</dbReference>
<dbReference type="AlphaFoldDB" id="A0A4Q0I2D9"/>
<dbReference type="PROSITE" id="PS00809">
    <property type="entry name" value="ADP_GLC_PYROPHOSPH_2"/>
    <property type="match status" value="1"/>
</dbReference>
<proteinExistence type="inferred from homology"/>
<evidence type="ECO:0000313" key="10">
    <source>
        <dbReference type="Proteomes" id="UP000289166"/>
    </source>
</evidence>
<evidence type="ECO:0000259" key="7">
    <source>
        <dbReference type="Pfam" id="PF00483"/>
    </source>
</evidence>
<reference evidence="10" key="1">
    <citation type="submission" date="2018-11" db="EMBL/GenBank/DDBJ databases">
        <title>Genome sequencing of a novel mesophilic and cellulolytic organism within the genus Hungateiclostridium.</title>
        <authorList>
            <person name="Rettenmaier R."/>
            <person name="Liebl W."/>
            <person name="Zverlov V."/>
        </authorList>
    </citation>
    <scope>NUCLEOTIDE SEQUENCE [LARGE SCALE GENOMIC DNA]</scope>
    <source>
        <strain evidence="10">N2K1</strain>
    </source>
</reference>
<dbReference type="InterPro" id="IPR011004">
    <property type="entry name" value="Trimer_LpxA-like_sf"/>
</dbReference>
<evidence type="ECO:0000256" key="3">
    <source>
        <dbReference type="ARBA" id="ARBA00022741"/>
    </source>
</evidence>